<dbReference type="OrthoDB" id="269227at2759"/>
<evidence type="ECO:0000256" key="5">
    <source>
        <dbReference type="ARBA" id="ARBA00023002"/>
    </source>
</evidence>
<evidence type="ECO:0000256" key="2">
    <source>
        <dbReference type="ARBA" id="ARBA00010790"/>
    </source>
</evidence>
<keyword evidence="5" id="KW-0560">Oxidoreductase</keyword>
<gene>
    <name evidence="10" type="ORF">K435DRAFT_896170</name>
</gene>
<feature type="active site" description="Proton acceptor" evidence="6">
    <location>
        <position position="606"/>
    </location>
</feature>
<dbReference type="PIRSF" id="PIRSF000137">
    <property type="entry name" value="Alcohol_oxidase"/>
    <property type="match status" value="1"/>
</dbReference>
<feature type="binding site" evidence="7">
    <location>
        <position position="122"/>
    </location>
    <ligand>
        <name>FAD</name>
        <dbReference type="ChEBI" id="CHEBI:57692"/>
    </ligand>
</feature>
<dbReference type="Pfam" id="PF05199">
    <property type="entry name" value="GMC_oxred_C"/>
    <property type="match status" value="1"/>
</dbReference>
<sequence>MRLVESLTTVLTFSVLAACNPIGFSASKRFAYDGTVSDSYDFIVIGGGQAGLTLASRLSEDSNTTVLVIEAGDSGDAVKDSINIPSSTYYNSLTKSSYDWQYVTAPQTHLSNRGVSWPRGKVLGGSSAINGMYSVRPSEIEVNAWSGMIASDDNSLASMWNWDSMFAAMDKSETFTAPSESIKDMAGVQYNANSRGSSGPVHVSYPGYTFPQIGDFNEALNAAGISSNSDSASGKNWGAFVANSYINPTNWTRSYSRSAYIDPLLPRSNLNILINSVVTRILFASGSSDNLTATGVEYSANSATHTVKANKEVILSAGTIASPQILQLSGVGPRDVLESVGITVLSELPGVGQHLQDHLSTTVVWESSVDTAGSIHASGSSTATSPDFESYVNSAIAYVNASFLFGGDSGAAAFHQQVTDALESSVSSLVPSSSSEVIEGYKAIYNITANTLFPSEVGQIELLINMMFSGSISIGVAIQHPLSQGRLYINSSSPLDPPVIDPNYFSHPADITVFRQGIKVARMIGATAPLSVSLGTETSPGSNVVTDEDIEAWLLGQVGTEYHPGSTCAMLPKSQGGVVNANLQVYGLANVRVVDASVFPFSFTAHLGAPTYGLAEQAANIIRAHYNGLGNLASSSSSSGSSDSSNGSNSSKNSSNDNGAAGLSASWVSMCFVAIFTLWFAL</sequence>
<dbReference type="EMBL" id="ML179198">
    <property type="protein sequence ID" value="THU95508.1"/>
    <property type="molecule type" value="Genomic_DNA"/>
</dbReference>
<keyword evidence="8" id="KW-0732">Signal</keyword>
<dbReference type="Gene3D" id="3.50.50.60">
    <property type="entry name" value="FAD/NAD(P)-binding domain"/>
    <property type="match status" value="1"/>
</dbReference>
<evidence type="ECO:0000256" key="4">
    <source>
        <dbReference type="ARBA" id="ARBA00022827"/>
    </source>
</evidence>
<dbReference type="InterPro" id="IPR007867">
    <property type="entry name" value="GMC_OxRtase_C"/>
</dbReference>
<dbReference type="GO" id="GO:0016614">
    <property type="term" value="F:oxidoreductase activity, acting on CH-OH group of donors"/>
    <property type="evidence" value="ECO:0007669"/>
    <property type="project" value="InterPro"/>
</dbReference>
<dbReference type="Gene3D" id="4.10.450.10">
    <property type="entry name" value="Glucose Oxidase, domain 2"/>
    <property type="match status" value="1"/>
</dbReference>
<comment type="cofactor">
    <cofactor evidence="1 7">
        <name>FAD</name>
        <dbReference type="ChEBI" id="CHEBI:57692"/>
    </cofactor>
</comment>
<evidence type="ECO:0000259" key="9">
    <source>
        <dbReference type="PROSITE" id="PS00624"/>
    </source>
</evidence>
<feature type="domain" description="Glucose-methanol-choline oxidoreductase N-terminal" evidence="9">
    <location>
        <begin position="318"/>
        <end position="332"/>
    </location>
</feature>
<name>A0A4S8M1J9_DENBC</name>
<dbReference type="GO" id="GO:0050660">
    <property type="term" value="F:flavin adenine dinucleotide binding"/>
    <property type="evidence" value="ECO:0007669"/>
    <property type="project" value="InterPro"/>
</dbReference>
<dbReference type="Gene3D" id="3.30.560.10">
    <property type="entry name" value="Glucose Oxidase, domain 3"/>
    <property type="match status" value="1"/>
</dbReference>
<evidence type="ECO:0000256" key="8">
    <source>
        <dbReference type="SAM" id="SignalP"/>
    </source>
</evidence>
<dbReference type="SUPFAM" id="SSF51905">
    <property type="entry name" value="FAD/NAD(P)-binding domain"/>
    <property type="match status" value="1"/>
</dbReference>
<evidence type="ECO:0000256" key="6">
    <source>
        <dbReference type="PIRSR" id="PIRSR000137-1"/>
    </source>
</evidence>
<feature type="signal peptide" evidence="8">
    <location>
        <begin position="1"/>
        <end position="19"/>
    </location>
</feature>
<evidence type="ECO:0000256" key="1">
    <source>
        <dbReference type="ARBA" id="ARBA00001974"/>
    </source>
</evidence>
<protein>
    <submittedName>
        <fullName evidence="10">GMC oxidoreductase</fullName>
    </submittedName>
</protein>
<evidence type="ECO:0000313" key="10">
    <source>
        <dbReference type="EMBL" id="THU95508.1"/>
    </source>
</evidence>
<dbReference type="PROSITE" id="PS00624">
    <property type="entry name" value="GMC_OXRED_2"/>
    <property type="match status" value="1"/>
</dbReference>
<dbReference type="InterPro" id="IPR012132">
    <property type="entry name" value="GMC_OxRdtase"/>
</dbReference>
<dbReference type="InterPro" id="IPR027424">
    <property type="entry name" value="Glucose_Oxidase_domain_2"/>
</dbReference>
<accession>A0A4S8M1J9</accession>
<dbReference type="InterPro" id="IPR036188">
    <property type="entry name" value="FAD/NAD-bd_sf"/>
</dbReference>
<evidence type="ECO:0000256" key="7">
    <source>
        <dbReference type="PIRSR" id="PIRSR000137-2"/>
    </source>
</evidence>
<keyword evidence="4 7" id="KW-0274">FAD</keyword>
<reference evidence="10 11" key="1">
    <citation type="journal article" date="2019" name="Nat. Ecol. Evol.">
        <title>Megaphylogeny resolves global patterns of mushroom evolution.</title>
        <authorList>
            <person name="Varga T."/>
            <person name="Krizsan K."/>
            <person name="Foldi C."/>
            <person name="Dima B."/>
            <person name="Sanchez-Garcia M."/>
            <person name="Sanchez-Ramirez S."/>
            <person name="Szollosi G.J."/>
            <person name="Szarkandi J.G."/>
            <person name="Papp V."/>
            <person name="Albert L."/>
            <person name="Andreopoulos W."/>
            <person name="Angelini C."/>
            <person name="Antonin V."/>
            <person name="Barry K.W."/>
            <person name="Bougher N.L."/>
            <person name="Buchanan P."/>
            <person name="Buyck B."/>
            <person name="Bense V."/>
            <person name="Catcheside P."/>
            <person name="Chovatia M."/>
            <person name="Cooper J."/>
            <person name="Damon W."/>
            <person name="Desjardin D."/>
            <person name="Finy P."/>
            <person name="Geml J."/>
            <person name="Haridas S."/>
            <person name="Hughes K."/>
            <person name="Justo A."/>
            <person name="Karasinski D."/>
            <person name="Kautmanova I."/>
            <person name="Kiss B."/>
            <person name="Kocsube S."/>
            <person name="Kotiranta H."/>
            <person name="LaButti K.M."/>
            <person name="Lechner B.E."/>
            <person name="Liimatainen K."/>
            <person name="Lipzen A."/>
            <person name="Lukacs Z."/>
            <person name="Mihaltcheva S."/>
            <person name="Morgado L.N."/>
            <person name="Niskanen T."/>
            <person name="Noordeloos M.E."/>
            <person name="Ohm R.A."/>
            <person name="Ortiz-Santana B."/>
            <person name="Ovrebo C."/>
            <person name="Racz N."/>
            <person name="Riley R."/>
            <person name="Savchenko A."/>
            <person name="Shiryaev A."/>
            <person name="Soop K."/>
            <person name="Spirin V."/>
            <person name="Szebenyi C."/>
            <person name="Tomsovsky M."/>
            <person name="Tulloss R.E."/>
            <person name="Uehling J."/>
            <person name="Grigoriev I.V."/>
            <person name="Vagvolgyi C."/>
            <person name="Papp T."/>
            <person name="Martin F.M."/>
            <person name="Miettinen O."/>
            <person name="Hibbett D.S."/>
            <person name="Nagy L.G."/>
        </authorList>
    </citation>
    <scope>NUCLEOTIDE SEQUENCE [LARGE SCALE GENOMIC DNA]</scope>
    <source>
        <strain evidence="10 11">CBS 962.96</strain>
    </source>
</reference>
<dbReference type="Proteomes" id="UP000297245">
    <property type="component" value="Unassembled WGS sequence"/>
</dbReference>
<organism evidence="10 11">
    <name type="scientific">Dendrothele bispora (strain CBS 962.96)</name>
    <dbReference type="NCBI Taxonomy" id="1314807"/>
    <lineage>
        <taxon>Eukaryota</taxon>
        <taxon>Fungi</taxon>
        <taxon>Dikarya</taxon>
        <taxon>Basidiomycota</taxon>
        <taxon>Agaricomycotina</taxon>
        <taxon>Agaricomycetes</taxon>
        <taxon>Agaricomycetidae</taxon>
        <taxon>Agaricales</taxon>
        <taxon>Agaricales incertae sedis</taxon>
        <taxon>Dendrothele</taxon>
    </lineage>
</organism>
<dbReference type="AlphaFoldDB" id="A0A4S8M1J9"/>
<comment type="similarity">
    <text evidence="2">Belongs to the GMC oxidoreductase family.</text>
</comment>
<dbReference type="PROSITE" id="PS51257">
    <property type="entry name" value="PROKAR_LIPOPROTEIN"/>
    <property type="match status" value="1"/>
</dbReference>
<dbReference type="PANTHER" id="PTHR11552:SF218">
    <property type="entry name" value="GLUCOSE-METHANOL-CHOLINE OXIDOREDUCTASE N-TERMINAL DOMAIN-CONTAINING PROTEIN"/>
    <property type="match status" value="1"/>
</dbReference>
<feature type="active site" description="Proton donor" evidence="6">
    <location>
        <position position="563"/>
    </location>
</feature>
<keyword evidence="3" id="KW-0285">Flavoprotein</keyword>
<feature type="binding site" evidence="7">
    <location>
        <position position="278"/>
    </location>
    <ligand>
        <name>FAD</name>
        <dbReference type="ChEBI" id="CHEBI:57692"/>
    </ligand>
</feature>
<proteinExistence type="inferred from homology"/>
<evidence type="ECO:0000256" key="3">
    <source>
        <dbReference type="ARBA" id="ARBA00022630"/>
    </source>
</evidence>
<dbReference type="Pfam" id="PF00732">
    <property type="entry name" value="GMC_oxred_N"/>
    <property type="match status" value="1"/>
</dbReference>
<dbReference type="SUPFAM" id="SSF54373">
    <property type="entry name" value="FAD-linked reductases, C-terminal domain"/>
    <property type="match status" value="1"/>
</dbReference>
<dbReference type="InterPro" id="IPR000172">
    <property type="entry name" value="GMC_OxRdtase_N"/>
</dbReference>
<feature type="chain" id="PRO_5020534660" evidence="8">
    <location>
        <begin position="20"/>
        <end position="682"/>
    </location>
</feature>
<keyword evidence="11" id="KW-1185">Reference proteome</keyword>
<evidence type="ECO:0000313" key="11">
    <source>
        <dbReference type="Proteomes" id="UP000297245"/>
    </source>
</evidence>
<dbReference type="PANTHER" id="PTHR11552">
    <property type="entry name" value="GLUCOSE-METHANOL-CHOLINE GMC OXIDOREDUCTASE"/>
    <property type="match status" value="1"/>
</dbReference>